<dbReference type="InterPro" id="IPR011991">
    <property type="entry name" value="ArsR-like_HTH"/>
</dbReference>
<dbReference type="InterPro" id="IPR036388">
    <property type="entry name" value="WH-like_DNA-bd_sf"/>
</dbReference>
<dbReference type="AlphaFoldDB" id="A0A379X4Q3"/>
<dbReference type="PANTHER" id="PTHR43132">
    <property type="entry name" value="ARSENICAL RESISTANCE OPERON REPRESSOR ARSR-RELATED"/>
    <property type="match status" value="1"/>
</dbReference>
<evidence type="ECO:0000256" key="2">
    <source>
        <dbReference type="ARBA" id="ARBA00023125"/>
    </source>
</evidence>
<dbReference type="NCBIfam" id="NF033788">
    <property type="entry name" value="HTH_metalloreg"/>
    <property type="match status" value="1"/>
</dbReference>
<dbReference type="GO" id="GO:0003700">
    <property type="term" value="F:DNA-binding transcription factor activity"/>
    <property type="evidence" value="ECO:0007669"/>
    <property type="project" value="InterPro"/>
</dbReference>
<sequence length="130" mass="13680">MSIKPGPVDGSVRDDLAGAVALFHSLSDPTRLAIARHLACGEARVVDLTRALGLPQSTVSSHLACLRDCRLITGRPEGRQMFYALARPELLDLFAAAETLLAATGNAVALCPNYGTGTGTAFDTAEETIR</sequence>
<keyword evidence="2" id="KW-0238">DNA-binding</keyword>
<organism evidence="5 6">
    <name type="scientific">Nocardia africana</name>
    <dbReference type="NCBI Taxonomy" id="134964"/>
    <lineage>
        <taxon>Bacteria</taxon>
        <taxon>Bacillati</taxon>
        <taxon>Actinomycetota</taxon>
        <taxon>Actinomycetes</taxon>
        <taxon>Mycobacteriales</taxon>
        <taxon>Nocardiaceae</taxon>
        <taxon>Nocardia</taxon>
    </lineage>
</organism>
<dbReference type="CDD" id="cd00090">
    <property type="entry name" value="HTH_ARSR"/>
    <property type="match status" value="1"/>
</dbReference>
<accession>A0A379X4Q3</accession>
<gene>
    <name evidence="5" type="primary">czrA_6</name>
    <name evidence="5" type="ORF">NCTC13184_07290</name>
</gene>
<dbReference type="EMBL" id="UGRU01000002">
    <property type="protein sequence ID" value="SUH71832.1"/>
    <property type="molecule type" value="Genomic_DNA"/>
</dbReference>
<dbReference type="InterPro" id="IPR036390">
    <property type="entry name" value="WH_DNA-bd_sf"/>
</dbReference>
<evidence type="ECO:0000256" key="3">
    <source>
        <dbReference type="ARBA" id="ARBA00023163"/>
    </source>
</evidence>
<dbReference type="PANTHER" id="PTHR43132:SF2">
    <property type="entry name" value="ARSENICAL RESISTANCE OPERON REPRESSOR ARSR-RELATED"/>
    <property type="match status" value="1"/>
</dbReference>
<evidence type="ECO:0000313" key="5">
    <source>
        <dbReference type="EMBL" id="SUH71832.1"/>
    </source>
</evidence>
<dbReference type="InterPro" id="IPR001845">
    <property type="entry name" value="HTH_ArsR_DNA-bd_dom"/>
</dbReference>
<keyword evidence="3" id="KW-0804">Transcription</keyword>
<dbReference type="Proteomes" id="UP000255082">
    <property type="component" value="Unassembled WGS sequence"/>
</dbReference>
<dbReference type="PROSITE" id="PS50987">
    <property type="entry name" value="HTH_ARSR_2"/>
    <property type="match status" value="1"/>
</dbReference>
<name>A0A379X4Q3_9NOCA</name>
<dbReference type="InterPro" id="IPR051011">
    <property type="entry name" value="Metal_resp_trans_reg"/>
</dbReference>
<dbReference type="RefSeq" id="WP_062968091.1">
    <property type="nucleotide sequence ID" value="NZ_JAJFOE010000004.1"/>
</dbReference>
<dbReference type="Pfam" id="PF01022">
    <property type="entry name" value="HTH_5"/>
    <property type="match status" value="1"/>
</dbReference>
<dbReference type="OrthoDB" id="3401849at2"/>
<dbReference type="SMART" id="SM00418">
    <property type="entry name" value="HTH_ARSR"/>
    <property type="match status" value="1"/>
</dbReference>
<dbReference type="GO" id="GO:0003677">
    <property type="term" value="F:DNA binding"/>
    <property type="evidence" value="ECO:0007669"/>
    <property type="project" value="UniProtKB-KW"/>
</dbReference>
<evidence type="ECO:0000313" key="6">
    <source>
        <dbReference type="Proteomes" id="UP000255082"/>
    </source>
</evidence>
<dbReference type="Gene3D" id="1.10.10.10">
    <property type="entry name" value="Winged helix-like DNA-binding domain superfamily/Winged helix DNA-binding domain"/>
    <property type="match status" value="1"/>
</dbReference>
<proteinExistence type="predicted"/>
<dbReference type="SUPFAM" id="SSF46785">
    <property type="entry name" value="Winged helix' DNA-binding domain"/>
    <property type="match status" value="1"/>
</dbReference>
<protein>
    <submittedName>
        <fullName evidence="5">HTH-type transcriptional repressor CzrA</fullName>
    </submittedName>
</protein>
<evidence type="ECO:0000256" key="1">
    <source>
        <dbReference type="ARBA" id="ARBA00023015"/>
    </source>
</evidence>
<reference evidence="5 6" key="1">
    <citation type="submission" date="2018-06" db="EMBL/GenBank/DDBJ databases">
        <authorList>
            <consortium name="Pathogen Informatics"/>
            <person name="Doyle S."/>
        </authorList>
    </citation>
    <scope>NUCLEOTIDE SEQUENCE [LARGE SCALE GENOMIC DNA]</scope>
    <source>
        <strain evidence="5 6">NCTC13184</strain>
    </source>
</reference>
<feature type="domain" description="HTH arsR-type" evidence="4">
    <location>
        <begin position="11"/>
        <end position="105"/>
    </location>
</feature>
<keyword evidence="1" id="KW-0805">Transcription regulation</keyword>
<evidence type="ECO:0000259" key="4">
    <source>
        <dbReference type="PROSITE" id="PS50987"/>
    </source>
</evidence>
<dbReference type="PRINTS" id="PR00778">
    <property type="entry name" value="HTHARSR"/>
</dbReference>